<proteinExistence type="inferred from homology"/>
<feature type="domain" description="OmpR/PhoB-type" evidence="7">
    <location>
        <begin position="1"/>
        <end position="90"/>
    </location>
</feature>
<dbReference type="InterPro" id="IPR011990">
    <property type="entry name" value="TPR-like_helical_dom_sf"/>
</dbReference>
<dbReference type="SUPFAM" id="SSF46894">
    <property type="entry name" value="C-terminal effector domain of the bipartite response regulators"/>
    <property type="match status" value="1"/>
</dbReference>
<evidence type="ECO:0000256" key="1">
    <source>
        <dbReference type="ARBA" id="ARBA00005820"/>
    </source>
</evidence>
<dbReference type="InterPro" id="IPR003593">
    <property type="entry name" value="AAA+_ATPase"/>
</dbReference>
<dbReference type="InterPro" id="IPR019734">
    <property type="entry name" value="TPR_rpt"/>
</dbReference>
<dbReference type="CDD" id="cd15831">
    <property type="entry name" value="BTAD"/>
    <property type="match status" value="1"/>
</dbReference>
<dbReference type="Gene3D" id="3.40.50.300">
    <property type="entry name" value="P-loop containing nucleotide triphosphate hydrolases"/>
    <property type="match status" value="1"/>
</dbReference>
<keyword evidence="2" id="KW-0805">Transcription regulation</keyword>
<dbReference type="Gene3D" id="1.25.40.10">
    <property type="entry name" value="Tetratricopeptide repeat domain"/>
    <property type="match status" value="2"/>
</dbReference>
<evidence type="ECO:0000256" key="3">
    <source>
        <dbReference type="ARBA" id="ARBA00023125"/>
    </source>
</evidence>
<dbReference type="PROSITE" id="PS51755">
    <property type="entry name" value="OMPR_PHOB"/>
    <property type="match status" value="1"/>
</dbReference>
<dbReference type="SMART" id="SM00862">
    <property type="entry name" value="Trans_reg_C"/>
    <property type="match status" value="1"/>
</dbReference>
<dbReference type="SUPFAM" id="SSF52540">
    <property type="entry name" value="P-loop containing nucleoside triphosphate hydrolases"/>
    <property type="match status" value="1"/>
</dbReference>
<name>A0ABV5TCV8_9ACTN</name>
<dbReference type="EMBL" id="JBHMBS010000004">
    <property type="protein sequence ID" value="MFB9675955.1"/>
    <property type="molecule type" value="Genomic_DNA"/>
</dbReference>
<keyword evidence="3 5" id="KW-0238">DNA-binding</keyword>
<evidence type="ECO:0000256" key="6">
    <source>
        <dbReference type="SAM" id="MobiDB-lite"/>
    </source>
</evidence>
<dbReference type="Proteomes" id="UP001589610">
    <property type="component" value="Unassembled WGS sequence"/>
</dbReference>
<keyword evidence="4" id="KW-0804">Transcription</keyword>
<dbReference type="InterPro" id="IPR036388">
    <property type="entry name" value="WH-like_DNA-bd_sf"/>
</dbReference>
<organism evidence="8 9">
    <name type="scientific">Streptosporangium vulgare</name>
    <dbReference type="NCBI Taxonomy" id="46190"/>
    <lineage>
        <taxon>Bacteria</taxon>
        <taxon>Bacillati</taxon>
        <taxon>Actinomycetota</taxon>
        <taxon>Actinomycetes</taxon>
        <taxon>Streptosporangiales</taxon>
        <taxon>Streptosporangiaceae</taxon>
        <taxon>Streptosporangium</taxon>
    </lineage>
</organism>
<comment type="caution">
    <text evidence="8">The sequence shown here is derived from an EMBL/GenBank/DDBJ whole genome shotgun (WGS) entry which is preliminary data.</text>
</comment>
<evidence type="ECO:0000256" key="4">
    <source>
        <dbReference type="ARBA" id="ARBA00023163"/>
    </source>
</evidence>
<dbReference type="PANTHER" id="PTHR35807:SF1">
    <property type="entry name" value="TRANSCRIPTIONAL REGULATOR REDD"/>
    <property type="match status" value="1"/>
</dbReference>
<evidence type="ECO:0000259" key="7">
    <source>
        <dbReference type="PROSITE" id="PS51755"/>
    </source>
</evidence>
<dbReference type="PANTHER" id="PTHR35807">
    <property type="entry name" value="TRANSCRIPTIONAL REGULATOR REDD-RELATED"/>
    <property type="match status" value="1"/>
</dbReference>
<gene>
    <name evidence="8" type="ORF">ACFFRH_10690</name>
</gene>
<dbReference type="SMART" id="SM01043">
    <property type="entry name" value="BTAD"/>
    <property type="match status" value="1"/>
</dbReference>
<dbReference type="SMART" id="SM00028">
    <property type="entry name" value="TPR"/>
    <property type="match status" value="6"/>
</dbReference>
<evidence type="ECO:0000256" key="2">
    <source>
        <dbReference type="ARBA" id="ARBA00023015"/>
    </source>
</evidence>
<protein>
    <submittedName>
        <fullName evidence="8">BTAD domain-containing putative transcriptional regulator</fullName>
    </submittedName>
</protein>
<keyword evidence="9" id="KW-1185">Reference proteome</keyword>
<dbReference type="Pfam" id="PF00486">
    <property type="entry name" value="Trans_reg_C"/>
    <property type="match status" value="1"/>
</dbReference>
<dbReference type="PRINTS" id="PR00364">
    <property type="entry name" value="DISEASERSIST"/>
</dbReference>
<dbReference type="InterPro" id="IPR016032">
    <property type="entry name" value="Sig_transdc_resp-reg_C-effctor"/>
</dbReference>
<dbReference type="Gene3D" id="1.10.10.10">
    <property type="entry name" value="Winged helix-like DNA-binding domain superfamily/Winged helix DNA-binding domain"/>
    <property type="match status" value="1"/>
</dbReference>
<feature type="DNA-binding region" description="OmpR/PhoB-type" evidence="5">
    <location>
        <begin position="1"/>
        <end position="90"/>
    </location>
</feature>
<dbReference type="SMART" id="SM00382">
    <property type="entry name" value="AAA"/>
    <property type="match status" value="1"/>
</dbReference>
<dbReference type="RefSeq" id="WP_386155960.1">
    <property type="nucleotide sequence ID" value="NZ_JBHMBS010000004.1"/>
</dbReference>
<dbReference type="InterPro" id="IPR051677">
    <property type="entry name" value="AfsR-DnrI-RedD_regulator"/>
</dbReference>
<dbReference type="InterPro" id="IPR027417">
    <property type="entry name" value="P-loop_NTPase"/>
</dbReference>
<dbReference type="InterPro" id="IPR005158">
    <property type="entry name" value="BTAD"/>
</dbReference>
<dbReference type="Pfam" id="PF13424">
    <property type="entry name" value="TPR_12"/>
    <property type="match status" value="1"/>
</dbReference>
<comment type="similarity">
    <text evidence="1">Belongs to the AfsR/DnrI/RedD regulatory family.</text>
</comment>
<evidence type="ECO:0000313" key="9">
    <source>
        <dbReference type="Proteomes" id="UP001589610"/>
    </source>
</evidence>
<dbReference type="Pfam" id="PF03704">
    <property type="entry name" value="BTAD"/>
    <property type="match status" value="1"/>
</dbReference>
<feature type="region of interest" description="Disordered" evidence="6">
    <location>
        <begin position="555"/>
        <end position="594"/>
    </location>
</feature>
<reference evidence="8 9" key="1">
    <citation type="submission" date="2024-09" db="EMBL/GenBank/DDBJ databases">
        <authorList>
            <person name="Sun Q."/>
            <person name="Mori K."/>
        </authorList>
    </citation>
    <scope>NUCLEOTIDE SEQUENCE [LARGE SCALE GENOMIC DNA]</scope>
    <source>
        <strain evidence="8 9">JCM 3028</strain>
    </source>
</reference>
<evidence type="ECO:0000313" key="8">
    <source>
        <dbReference type="EMBL" id="MFB9675955.1"/>
    </source>
</evidence>
<accession>A0ABV5TCV8</accession>
<evidence type="ECO:0000256" key="5">
    <source>
        <dbReference type="PROSITE-ProRule" id="PRU01091"/>
    </source>
</evidence>
<dbReference type="Pfam" id="PF00931">
    <property type="entry name" value="NB-ARC"/>
    <property type="match status" value="1"/>
</dbReference>
<sequence>MRFQVLGDVAIVADDHPVPLSSRRQEQLLALLVCARGRIVAAETLIDALWGERLGPRAGKNLRVLVHRLRRTLDAPERIRHDRSGYTLSARPEEVDAWHFADLAERARRTLNRGEPEAASVLQREALALWNGRAFSGLDDVAQLAEAAERLEQDRRRLLTERIDTDLALGRHAEVIPELLSMLAEDPLVESTAARLMVAMHRAGLRTEALETYRRTRAVLAEELGLEPGPQLRALERAILRGDTRVDLGPRPEAAPAKDPAPAPAAAPVAPSLLPAGVGDLTGRDAELRWLVSTLRDRPAAAPVICAVSGMPGVGKSALALRAAHDLRDAFPDGRLYVNLRGAGAEPVEPSHALSRFLRALGVAGTAIPDGLDERAEVFRAHLSDRRVLVLLDDAANEAQVEPLIPAGNGCAVVVTSRGALTALPGAQRLALGVLGNAAAVRLLGTITGRVELTSDTAAARRLAELCGHLPLALRIAGARLAARPHWSVDRLLSRLAAEHDRLDELTHGTLSVRASLALGYSGLDEPGRTLFRRLGLVDTPDFAGWVAAALLDMGPHDTDPRDTDHRDVGRGDVGRRDTGPQEVRPRDTGPRDAEEILEGLVEARLVDYAGQDGTGEPRYRVHDLVRLHARERAETDDPPGATAAALTRLAGGYLALAERAHRRQYGGDYTVLHGDGPRWDCGEATSDRLLADPSGWLRGERLGLVAAVEQAARLDLSEMCWDLAMTAVTLFEAQGHFDDWRHTSETALAAALRAGDRRGEAAMRYSLGTLALFRQRYTDARPYLEAALPLFEAVDDRHGQALTLRNAALIERVEGRAETALDSYRRALRMLREVGDRHAEAHVLGSMAQIHIEHDRPHAAAPLLETALAVYRELGNTRGVAQILNRLGLLHLRQNDPARAKDAFEQVLVAARAAGDRIGEAYGMLGMGEAELLAGELDHAANLLDATLLLAEGLGEPFVAARARLACGRLAGERGERELAVAMLDRAVREFADIGLPVWHERALDARRALDGTLSTPPTPC</sequence>
<dbReference type="InterPro" id="IPR002182">
    <property type="entry name" value="NB-ARC"/>
</dbReference>
<dbReference type="InterPro" id="IPR001867">
    <property type="entry name" value="OmpR/PhoB-type_DNA-bd"/>
</dbReference>
<feature type="region of interest" description="Disordered" evidence="6">
    <location>
        <begin position="245"/>
        <end position="269"/>
    </location>
</feature>
<dbReference type="SUPFAM" id="SSF48452">
    <property type="entry name" value="TPR-like"/>
    <property type="match status" value="3"/>
</dbReference>